<sequence>MVITGVRTWNGRNPCALCGKSGGNLGPNNTILVRWITERDSLFLQTESKKSPVLNSEERSWGILNSLVRWWALQSSVVCELKRELVVMVGSLEGEATRDREH</sequence>
<dbReference type="EMBL" id="CM002873">
    <property type="protein sequence ID" value="KFK35497.1"/>
    <property type="molecule type" value="Genomic_DNA"/>
</dbReference>
<accession>A0A087H045</accession>
<gene>
    <name evidence="1" type="ordered locus">AALP_Aa5g292300</name>
</gene>
<keyword evidence="2" id="KW-1185">Reference proteome</keyword>
<organism evidence="1 2">
    <name type="scientific">Arabis alpina</name>
    <name type="common">Alpine rock-cress</name>
    <dbReference type="NCBI Taxonomy" id="50452"/>
    <lineage>
        <taxon>Eukaryota</taxon>
        <taxon>Viridiplantae</taxon>
        <taxon>Streptophyta</taxon>
        <taxon>Embryophyta</taxon>
        <taxon>Tracheophyta</taxon>
        <taxon>Spermatophyta</taxon>
        <taxon>Magnoliopsida</taxon>
        <taxon>eudicotyledons</taxon>
        <taxon>Gunneridae</taxon>
        <taxon>Pentapetalae</taxon>
        <taxon>rosids</taxon>
        <taxon>malvids</taxon>
        <taxon>Brassicales</taxon>
        <taxon>Brassicaceae</taxon>
        <taxon>Arabideae</taxon>
        <taxon>Arabis</taxon>
    </lineage>
</organism>
<protein>
    <submittedName>
        <fullName evidence="1">Uncharacterized protein</fullName>
    </submittedName>
</protein>
<dbReference type="Gramene" id="KFK35497">
    <property type="protein sequence ID" value="KFK35497"/>
    <property type="gene ID" value="AALP_AA5G292300"/>
</dbReference>
<reference evidence="2" key="1">
    <citation type="journal article" date="2015" name="Nat. Plants">
        <title>Genome expansion of Arabis alpina linked with retrotransposition and reduced symmetric DNA methylation.</title>
        <authorList>
            <person name="Willing E.M."/>
            <person name="Rawat V."/>
            <person name="Mandakova T."/>
            <person name="Maumus F."/>
            <person name="James G.V."/>
            <person name="Nordstroem K.J."/>
            <person name="Becker C."/>
            <person name="Warthmann N."/>
            <person name="Chica C."/>
            <person name="Szarzynska B."/>
            <person name="Zytnicki M."/>
            <person name="Albani M.C."/>
            <person name="Kiefer C."/>
            <person name="Bergonzi S."/>
            <person name="Castaings L."/>
            <person name="Mateos J.L."/>
            <person name="Berns M.C."/>
            <person name="Bujdoso N."/>
            <person name="Piofczyk T."/>
            <person name="de Lorenzo L."/>
            <person name="Barrero-Sicilia C."/>
            <person name="Mateos I."/>
            <person name="Piednoel M."/>
            <person name="Hagmann J."/>
            <person name="Chen-Min-Tao R."/>
            <person name="Iglesias-Fernandez R."/>
            <person name="Schuster S.C."/>
            <person name="Alonso-Blanco C."/>
            <person name="Roudier F."/>
            <person name="Carbonero P."/>
            <person name="Paz-Ares J."/>
            <person name="Davis S.J."/>
            <person name="Pecinka A."/>
            <person name="Quesneville H."/>
            <person name="Colot V."/>
            <person name="Lysak M.A."/>
            <person name="Weigel D."/>
            <person name="Coupland G."/>
            <person name="Schneeberger K."/>
        </authorList>
    </citation>
    <scope>NUCLEOTIDE SEQUENCE [LARGE SCALE GENOMIC DNA]</scope>
    <source>
        <strain evidence="2">cv. Pajares</strain>
    </source>
</reference>
<proteinExistence type="predicted"/>
<dbReference type="AlphaFoldDB" id="A0A087H045"/>
<dbReference type="Proteomes" id="UP000029120">
    <property type="component" value="Chromosome 5"/>
</dbReference>
<name>A0A087H045_ARAAL</name>
<evidence type="ECO:0000313" key="1">
    <source>
        <dbReference type="EMBL" id="KFK35497.1"/>
    </source>
</evidence>
<evidence type="ECO:0000313" key="2">
    <source>
        <dbReference type="Proteomes" id="UP000029120"/>
    </source>
</evidence>